<dbReference type="PROSITE" id="PS50035">
    <property type="entry name" value="PLD"/>
    <property type="match status" value="2"/>
</dbReference>
<dbReference type="Proteomes" id="UP000177996">
    <property type="component" value="Unassembled WGS sequence"/>
</dbReference>
<dbReference type="PANTHER" id="PTHR21248:SF22">
    <property type="entry name" value="PHOSPHOLIPASE D"/>
    <property type="match status" value="1"/>
</dbReference>
<feature type="domain" description="PLD phosphodiesterase" evidence="1">
    <location>
        <begin position="258"/>
        <end position="285"/>
    </location>
</feature>
<proteinExistence type="predicted"/>
<dbReference type="GO" id="GO:0030572">
    <property type="term" value="F:phosphatidyltransferase activity"/>
    <property type="evidence" value="ECO:0007669"/>
    <property type="project" value="UniProtKB-ARBA"/>
</dbReference>
<organism evidence="2 3">
    <name type="scientific">Candidatus Lloydbacteria bacterium RIFCSPHIGHO2_02_FULL_50_13</name>
    <dbReference type="NCBI Taxonomy" id="1798661"/>
    <lineage>
        <taxon>Bacteria</taxon>
        <taxon>Candidatus Lloydiibacteriota</taxon>
    </lineage>
</organism>
<dbReference type="AlphaFoldDB" id="A0A1G2DB97"/>
<dbReference type="InterPro" id="IPR001736">
    <property type="entry name" value="PLipase_D/transphosphatidylase"/>
</dbReference>
<dbReference type="SUPFAM" id="SSF56024">
    <property type="entry name" value="Phospholipase D/nuclease"/>
    <property type="match status" value="2"/>
</dbReference>
<evidence type="ECO:0000259" key="1">
    <source>
        <dbReference type="PROSITE" id="PS50035"/>
    </source>
</evidence>
<dbReference type="InterPro" id="IPR025202">
    <property type="entry name" value="PLD-like_dom"/>
</dbReference>
<name>A0A1G2DB97_9BACT</name>
<dbReference type="STRING" id="1798661.A3D65_03405"/>
<comment type="caution">
    <text evidence="2">The sequence shown here is derived from an EMBL/GenBank/DDBJ whole genome shotgun (WGS) entry which is preliminary data.</text>
</comment>
<dbReference type="CDD" id="cd09110">
    <property type="entry name" value="PLDc_CLS_1"/>
    <property type="match status" value="1"/>
</dbReference>
<gene>
    <name evidence="2" type="ORF">A3D65_03405</name>
</gene>
<dbReference type="Pfam" id="PF13091">
    <property type="entry name" value="PLDc_2"/>
    <property type="match status" value="2"/>
</dbReference>
<evidence type="ECO:0000313" key="2">
    <source>
        <dbReference type="EMBL" id="OGZ10200.1"/>
    </source>
</evidence>
<dbReference type="EMBL" id="MHLL01000012">
    <property type="protein sequence ID" value="OGZ10200.1"/>
    <property type="molecule type" value="Genomic_DNA"/>
</dbReference>
<evidence type="ECO:0000313" key="3">
    <source>
        <dbReference type="Proteomes" id="UP000177996"/>
    </source>
</evidence>
<sequence>MRYRFYTTSTKAWGAMLAAIGSARESIYLEMYTFHHDIAGYDFLSELERKAREGVRIVIILDALGSFRFSTIVVDRLRNAGIEVLFFSYWFRRTHRKLLIIDETIAFLGGVNISNYSARWSDLQIRLAGKRVVQHILRSFARVYRECGGKNPALNNRGKLRLFGKTRLWFIEHGMAGKRSAMKRHYIEHIDSARRLIVLITPYFMPHHWLIAAVHRAIVRGVVVEIITPRFTDYKIIDRINSYYFGLFTRLGAKCYITAKMNHAKVMLIDDEAGTVGSQNIDAQSFDWNVESGVFFDDTKMVRDLKRIIESWKRGAVLYNAKEHTPRWYDKLFAFFLRVFEPVL</sequence>
<dbReference type="Gene3D" id="3.30.870.10">
    <property type="entry name" value="Endonuclease Chain A"/>
    <property type="match status" value="2"/>
</dbReference>
<protein>
    <recommendedName>
        <fullName evidence="1">PLD phosphodiesterase domain-containing protein</fullName>
    </recommendedName>
</protein>
<dbReference type="PANTHER" id="PTHR21248">
    <property type="entry name" value="CARDIOLIPIN SYNTHASE"/>
    <property type="match status" value="1"/>
</dbReference>
<dbReference type="SMART" id="SM00155">
    <property type="entry name" value="PLDc"/>
    <property type="match status" value="2"/>
</dbReference>
<reference evidence="2 3" key="1">
    <citation type="journal article" date="2016" name="Nat. Commun.">
        <title>Thousands of microbial genomes shed light on interconnected biogeochemical processes in an aquifer system.</title>
        <authorList>
            <person name="Anantharaman K."/>
            <person name="Brown C.T."/>
            <person name="Hug L.A."/>
            <person name="Sharon I."/>
            <person name="Castelle C.J."/>
            <person name="Probst A.J."/>
            <person name="Thomas B.C."/>
            <person name="Singh A."/>
            <person name="Wilkins M.J."/>
            <person name="Karaoz U."/>
            <person name="Brodie E.L."/>
            <person name="Williams K.H."/>
            <person name="Hubbard S.S."/>
            <person name="Banfield J.F."/>
        </authorList>
    </citation>
    <scope>NUCLEOTIDE SEQUENCE [LARGE SCALE GENOMIC DNA]</scope>
</reference>
<accession>A0A1G2DB97</accession>
<feature type="domain" description="PLD phosphodiesterase" evidence="1">
    <location>
        <begin position="90"/>
        <end position="117"/>
    </location>
</feature>
<dbReference type="GO" id="GO:0032049">
    <property type="term" value="P:cardiolipin biosynthetic process"/>
    <property type="evidence" value="ECO:0007669"/>
    <property type="project" value="UniProtKB-ARBA"/>
</dbReference>